<dbReference type="PANTHER" id="PTHR45753:SF3">
    <property type="entry name" value="ORNITHINE TRANSCARBAMYLASE, MITOCHONDRIAL"/>
    <property type="match status" value="1"/>
</dbReference>
<evidence type="ECO:0000256" key="1">
    <source>
        <dbReference type="ARBA" id="ARBA00004975"/>
    </source>
</evidence>
<dbReference type="GO" id="GO:0042450">
    <property type="term" value="P:L-arginine biosynthetic process via ornithine"/>
    <property type="evidence" value="ECO:0007669"/>
    <property type="project" value="UniProtKB-UniRule"/>
</dbReference>
<comment type="caution">
    <text evidence="7">Lacks conserved residue(s) required for the propagation of feature annotation.</text>
</comment>
<comment type="subcellular location">
    <subcellularLocation>
        <location evidence="7">Cytoplasm</location>
    </subcellularLocation>
</comment>
<protein>
    <recommendedName>
        <fullName evidence="4 7">Ornithine carbamoyltransferase</fullName>
        <shortName evidence="7">OTCase</shortName>
        <ecNumber evidence="3 7">2.1.3.3</ecNumber>
    </recommendedName>
</protein>
<dbReference type="PROSITE" id="PS00097">
    <property type="entry name" value="CARBAMOYLTRANSFERASE"/>
    <property type="match status" value="1"/>
</dbReference>
<dbReference type="InterPro" id="IPR024904">
    <property type="entry name" value="OTCase_ArgI"/>
</dbReference>
<dbReference type="PANTHER" id="PTHR45753">
    <property type="entry name" value="ORNITHINE CARBAMOYLTRANSFERASE, MITOCHONDRIAL"/>
    <property type="match status" value="1"/>
</dbReference>
<keyword evidence="5 7" id="KW-0808">Transferase</keyword>
<dbReference type="Gene3D" id="3.40.50.1370">
    <property type="entry name" value="Aspartate/ornithine carbamoyltransferase"/>
    <property type="match status" value="2"/>
</dbReference>
<evidence type="ECO:0000256" key="7">
    <source>
        <dbReference type="HAMAP-Rule" id="MF_01109"/>
    </source>
</evidence>
<dbReference type="Pfam" id="PF00185">
    <property type="entry name" value="OTCace"/>
    <property type="match status" value="1"/>
</dbReference>
<dbReference type="GO" id="GO:0019240">
    <property type="term" value="P:citrulline biosynthetic process"/>
    <property type="evidence" value="ECO:0007669"/>
    <property type="project" value="TreeGrafter"/>
</dbReference>
<organism evidence="10 11">
    <name type="scientific">Termititenax aidoneus</name>
    <dbReference type="NCBI Taxonomy" id="2218524"/>
    <lineage>
        <taxon>Bacteria</taxon>
        <taxon>Bacillati</taxon>
        <taxon>Candidatus Margulisiibacteriota</taxon>
        <taxon>Candidatus Termititenacia</taxon>
        <taxon>Candidatus Termititenacales</taxon>
        <taxon>Candidatus Termititenacaceae</taxon>
        <taxon>Candidatus Termititenax</taxon>
    </lineage>
</organism>
<feature type="domain" description="Aspartate/ornithine carbamoyltransferase carbamoyl-P binding" evidence="9">
    <location>
        <begin position="3"/>
        <end position="143"/>
    </location>
</feature>
<evidence type="ECO:0000256" key="6">
    <source>
        <dbReference type="ARBA" id="ARBA00048772"/>
    </source>
</evidence>
<feature type="binding site" evidence="7">
    <location>
        <begin position="52"/>
        <end position="55"/>
    </location>
    <ligand>
        <name>carbamoyl phosphate</name>
        <dbReference type="ChEBI" id="CHEBI:58228"/>
    </ligand>
</feature>
<dbReference type="InterPro" id="IPR006130">
    <property type="entry name" value="Asp/Orn_carbamoylTrfase"/>
</dbReference>
<dbReference type="NCBIfam" id="NF001986">
    <property type="entry name" value="PRK00779.1"/>
    <property type="match status" value="1"/>
</dbReference>
<comment type="similarity">
    <text evidence="2 7">Belongs to the aspartate/ornithine carbamoyltransferase superfamily. OTCase family.</text>
</comment>
<dbReference type="GO" id="GO:0016597">
    <property type="term" value="F:amino acid binding"/>
    <property type="evidence" value="ECO:0007669"/>
    <property type="project" value="InterPro"/>
</dbReference>
<gene>
    <name evidence="10" type="primary">argF</name>
    <name evidence="10" type="ORF">NO1_0015</name>
</gene>
<evidence type="ECO:0000259" key="8">
    <source>
        <dbReference type="Pfam" id="PF00185"/>
    </source>
</evidence>
<dbReference type="GO" id="GO:0004585">
    <property type="term" value="F:ornithine carbamoyltransferase activity"/>
    <property type="evidence" value="ECO:0007669"/>
    <property type="project" value="UniProtKB-UniRule"/>
</dbReference>
<feature type="binding site" evidence="7">
    <location>
        <begin position="256"/>
        <end position="257"/>
    </location>
    <ligand>
        <name>carbamoyl phosphate</name>
        <dbReference type="ChEBI" id="CHEBI:58228"/>
    </ligand>
</feature>
<feature type="binding site" evidence="7">
    <location>
        <position position="216"/>
    </location>
    <ligand>
        <name>L-ornithine</name>
        <dbReference type="ChEBI" id="CHEBI:46911"/>
    </ligand>
</feature>
<dbReference type="GO" id="GO:0005737">
    <property type="term" value="C:cytoplasm"/>
    <property type="evidence" value="ECO:0007669"/>
    <property type="project" value="UniProtKB-SubCell"/>
</dbReference>
<feature type="binding site" evidence="7">
    <location>
        <position position="103"/>
    </location>
    <ligand>
        <name>carbamoyl phosphate</name>
        <dbReference type="ChEBI" id="CHEBI:58228"/>
    </ligand>
</feature>
<feature type="binding site" evidence="7">
    <location>
        <begin position="220"/>
        <end position="221"/>
    </location>
    <ligand>
        <name>L-ornithine</name>
        <dbReference type="ChEBI" id="CHEBI:46911"/>
    </ligand>
</feature>
<dbReference type="AlphaFoldDB" id="A0A388TA00"/>
<comment type="pathway">
    <text evidence="1">Amino-acid biosynthesis; L-arginine biosynthesis; L-arginine from L-ornithine and carbamoyl phosphate: step 1/3.</text>
</comment>
<dbReference type="InterPro" id="IPR036901">
    <property type="entry name" value="Asp/Orn_carbamoylTrfase_sf"/>
</dbReference>
<keyword evidence="7" id="KW-0963">Cytoplasm</keyword>
<dbReference type="Proteomes" id="UP000269352">
    <property type="component" value="Unassembled WGS sequence"/>
</dbReference>
<reference evidence="10 11" key="1">
    <citation type="journal article" date="2019" name="ISME J.">
        <title>Genome analyses of uncultured TG2/ZB3 bacteria in 'Margulisbacteria' specifically attached to ectosymbiotic spirochetes of protists in the termite gut.</title>
        <authorList>
            <person name="Utami Y.D."/>
            <person name="Kuwahara H."/>
            <person name="Igai K."/>
            <person name="Murakami T."/>
            <person name="Sugaya K."/>
            <person name="Morikawa T."/>
            <person name="Nagura Y."/>
            <person name="Yuki M."/>
            <person name="Deevong P."/>
            <person name="Inoue T."/>
            <person name="Kihara K."/>
            <person name="Lo N."/>
            <person name="Yamada A."/>
            <person name="Ohkuma M."/>
            <person name="Hongoh Y."/>
        </authorList>
    </citation>
    <scope>NUCLEOTIDE SEQUENCE [LARGE SCALE GENOMIC DNA]</scope>
    <source>
        <strain evidence="10">NkOx7-01</strain>
    </source>
</reference>
<feature type="binding site" evidence="7">
    <location>
        <position position="285"/>
    </location>
    <ligand>
        <name>carbamoyl phosphate</name>
        <dbReference type="ChEBI" id="CHEBI:58228"/>
    </ligand>
</feature>
<accession>A0A388TA00</accession>
<evidence type="ECO:0000256" key="5">
    <source>
        <dbReference type="ARBA" id="ARBA00022679"/>
    </source>
</evidence>
<feature type="binding site" evidence="7">
    <location>
        <position position="161"/>
    </location>
    <ligand>
        <name>L-ornithine</name>
        <dbReference type="ChEBI" id="CHEBI:46911"/>
    </ligand>
</feature>
<evidence type="ECO:0000256" key="3">
    <source>
        <dbReference type="ARBA" id="ARBA00013007"/>
    </source>
</evidence>
<sequence>MKKDFISIKDHDARTINHLIRQAYNLKAQARAGKKHELLQGESLAMIFDKPSTRTRVSFDVAMYELGGHAINITAGECGLGTRESVPDVARTLSRFCDAIMIRTFGHDTALGLAEHASVPVINGLTDLMHPCQAMADALTMYEITGDLKGVRLTYIGDANNVTNSLIHLAEKTGIELTVCTPKNYAPDKKMTAENEALLTNDPSAAVKKADFIYTDVWASMGQEKLAAQKNKAFKDYQVNGQLLKKAPKNVKIMHCLPAHRGLEITDEVIDDPVRSIVFEQAENRLHAQKAILVYLLK</sequence>
<feature type="domain" description="Aspartate/ornithine carbamoyltransferase Asp/Orn-binding" evidence="8">
    <location>
        <begin position="149"/>
        <end position="296"/>
    </location>
</feature>
<dbReference type="EMBL" id="BGZN01000001">
    <property type="protein sequence ID" value="GBR72495.1"/>
    <property type="molecule type" value="Genomic_DNA"/>
</dbReference>
<dbReference type="InterPro" id="IPR006131">
    <property type="entry name" value="Asp_carbamoyltransf_Asp/Orn-bd"/>
</dbReference>
<dbReference type="NCBIfam" id="TIGR00658">
    <property type="entry name" value="orni_carb_tr"/>
    <property type="match status" value="1"/>
</dbReference>
<comment type="catalytic activity">
    <reaction evidence="6 7">
        <text>carbamoyl phosphate + L-ornithine = L-citrulline + phosphate + H(+)</text>
        <dbReference type="Rhea" id="RHEA:19513"/>
        <dbReference type="ChEBI" id="CHEBI:15378"/>
        <dbReference type="ChEBI" id="CHEBI:43474"/>
        <dbReference type="ChEBI" id="CHEBI:46911"/>
        <dbReference type="ChEBI" id="CHEBI:57743"/>
        <dbReference type="ChEBI" id="CHEBI:58228"/>
        <dbReference type="EC" id="2.1.3.3"/>
    </reaction>
</comment>
<dbReference type="SUPFAM" id="SSF53671">
    <property type="entry name" value="Aspartate/ornithine carbamoyltransferase"/>
    <property type="match status" value="1"/>
</dbReference>
<dbReference type="FunFam" id="3.40.50.1370:FF:000008">
    <property type="entry name" value="Ornithine carbamoyltransferase"/>
    <property type="match status" value="1"/>
</dbReference>
<evidence type="ECO:0000259" key="9">
    <source>
        <dbReference type="Pfam" id="PF02729"/>
    </source>
</evidence>
<keyword evidence="11" id="KW-1185">Reference proteome</keyword>
<evidence type="ECO:0000256" key="2">
    <source>
        <dbReference type="ARBA" id="ARBA00007805"/>
    </source>
</evidence>
<evidence type="ECO:0000313" key="11">
    <source>
        <dbReference type="Proteomes" id="UP000269352"/>
    </source>
</evidence>
<comment type="caution">
    <text evidence="10">The sequence shown here is derived from an EMBL/GenBank/DDBJ whole genome shotgun (WGS) entry which is preliminary data.</text>
</comment>
<dbReference type="PRINTS" id="PR00100">
    <property type="entry name" value="AOTCASE"/>
</dbReference>
<name>A0A388TA00_TERA1</name>
<proteinExistence type="inferred from homology"/>
<dbReference type="Pfam" id="PF02729">
    <property type="entry name" value="OTCace_N"/>
    <property type="match status" value="1"/>
</dbReference>
<evidence type="ECO:0000256" key="4">
    <source>
        <dbReference type="ARBA" id="ARBA00016634"/>
    </source>
</evidence>
<dbReference type="PRINTS" id="PR00102">
    <property type="entry name" value="OTCASE"/>
</dbReference>
<dbReference type="InterPro" id="IPR002292">
    <property type="entry name" value="Orn/put_carbamltrans"/>
</dbReference>
<dbReference type="EC" id="2.1.3.3" evidence="3 7"/>
<dbReference type="InterPro" id="IPR006132">
    <property type="entry name" value="Asp/Orn_carbamoyltranf_P-bd"/>
</dbReference>
<dbReference type="HAMAP" id="MF_01109">
    <property type="entry name" value="OTCase"/>
    <property type="match status" value="1"/>
</dbReference>
<evidence type="ECO:0000313" key="10">
    <source>
        <dbReference type="EMBL" id="GBR72495.1"/>
    </source>
</evidence>
<feature type="binding site" evidence="7">
    <location>
        <begin position="130"/>
        <end position="133"/>
    </location>
    <ligand>
        <name>carbamoyl phosphate</name>
        <dbReference type="ChEBI" id="CHEBI:58228"/>
    </ligand>
</feature>